<comment type="subcellular location">
    <subcellularLocation>
        <location evidence="1">Cell outer membrane</location>
    </subcellularLocation>
</comment>
<gene>
    <name evidence="9" type="ORF">J0M35_19545</name>
</gene>
<dbReference type="SUPFAM" id="SSF56954">
    <property type="entry name" value="Outer membrane efflux proteins (OEP)"/>
    <property type="match status" value="1"/>
</dbReference>
<feature type="transmembrane region" description="Helical" evidence="8">
    <location>
        <begin position="21"/>
        <end position="45"/>
    </location>
</feature>
<dbReference type="GO" id="GO:1990281">
    <property type="term" value="C:efflux pump complex"/>
    <property type="evidence" value="ECO:0007669"/>
    <property type="project" value="TreeGrafter"/>
</dbReference>
<accession>A0A8J7PD06</accession>
<evidence type="ECO:0000256" key="4">
    <source>
        <dbReference type="ARBA" id="ARBA00022452"/>
    </source>
</evidence>
<evidence type="ECO:0000313" key="9">
    <source>
        <dbReference type="EMBL" id="MBN8662572.1"/>
    </source>
</evidence>
<keyword evidence="6 8" id="KW-0472">Membrane</keyword>
<dbReference type="GO" id="GO:0009279">
    <property type="term" value="C:cell outer membrane"/>
    <property type="evidence" value="ECO:0007669"/>
    <property type="project" value="UniProtKB-SubCell"/>
</dbReference>
<evidence type="ECO:0000256" key="2">
    <source>
        <dbReference type="ARBA" id="ARBA00007613"/>
    </source>
</evidence>
<evidence type="ECO:0000313" key="10">
    <source>
        <dbReference type="Proteomes" id="UP000664277"/>
    </source>
</evidence>
<keyword evidence="8" id="KW-1133">Transmembrane helix</keyword>
<organism evidence="9 10">
    <name type="scientific">Candidatus Obscuribacter phosphatis</name>
    <dbReference type="NCBI Taxonomy" id="1906157"/>
    <lineage>
        <taxon>Bacteria</taxon>
        <taxon>Bacillati</taxon>
        <taxon>Candidatus Melainabacteria</taxon>
        <taxon>Candidatus Obscuribacterales</taxon>
        <taxon>Candidatus Obscuribacteraceae</taxon>
        <taxon>Candidatus Obscuribacter</taxon>
    </lineage>
</organism>
<protein>
    <submittedName>
        <fullName evidence="9">TolC family protein</fullName>
    </submittedName>
</protein>
<name>A0A8J7PD06_9BACT</name>
<dbReference type="Pfam" id="PF02321">
    <property type="entry name" value="OEP"/>
    <property type="match status" value="2"/>
</dbReference>
<dbReference type="Proteomes" id="UP000664277">
    <property type="component" value="Unassembled WGS sequence"/>
</dbReference>
<evidence type="ECO:0000256" key="3">
    <source>
        <dbReference type="ARBA" id="ARBA00022448"/>
    </source>
</evidence>
<evidence type="ECO:0000256" key="1">
    <source>
        <dbReference type="ARBA" id="ARBA00004442"/>
    </source>
</evidence>
<sequence>MTSSSIYFSRFNKYCASKAGAVRFVCSIALGTSYISLVGLASPAWAGDPVMSKPDGPKPPGMSDLLQQEMPRLRGLPAADPEGRTSLDDLTREVSKSSGSIFIDAENVMVKPPLLKSLISLTQTDNPYELDAASSREINLRSVLQQALVQNLPIKIFQAQAEKEKWVYYGALSGFLPSLTNTLSYQGIKGNYVSPAGLAIPIANPFFSTSSGFNQYLFKGGGIIYTALQDKHRYKASRAQLKGTVNDVLLDTADDYYNLVRADVLLQIRIKAVEVSRALLLVNQDLFENGVNTQLDVLQAKYQLASDRQHLIRQQVERRKHAIKLAALLNADTGVDLSVGSRTVSKQRLVDASLKPGDLLRIAIERRPELKKYDELRMAAKDAVKVARSTLLPSVAVSGNVIGTGSRAVNSPLSGSNQQTTLSSNGLSVGAVSSAAGLPLAAPSSSSGSPSYTTRALFTIGVGVQWNLGGLGLQEVSQLRASQYMARQAQLDFLRELERITKEVRDAYLSTISAENLIKETTDAVQYAEEGLRLAEVRFKEGVGTYIDVINAQHDYTNALIDKANALIDFNQSQVRLVHAVGSPTVDTLTASRPLREIDLPVKK</sequence>
<keyword evidence="7" id="KW-0998">Cell outer membrane</keyword>
<dbReference type="EMBL" id="JAFLCK010000043">
    <property type="protein sequence ID" value="MBN8662572.1"/>
    <property type="molecule type" value="Genomic_DNA"/>
</dbReference>
<keyword evidence="5 8" id="KW-0812">Transmembrane</keyword>
<proteinExistence type="inferred from homology"/>
<dbReference type="InterPro" id="IPR051906">
    <property type="entry name" value="TolC-like"/>
</dbReference>
<evidence type="ECO:0000256" key="6">
    <source>
        <dbReference type="ARBA" id="ARBA00023136"/>
    </source>
</evidence>
<comment type="caution">
    <text evidence="9">The sequence shown here is derived from an EMBL/GenBank/DDBJ whole genome shotgun (WGS) entry which is preliminary data.</text>
</comment>
<dbReference type="Gene3D" id="1.20.1600.10">
    <property type="entry name" value="Outer membrane efflux proteins (OEP)"/>
    <property type="match status" value="1"/>
</dbReference>
<dbReference type="InterPro" id="IPR003423">
    <property type="entry name" value="OMP_efflux"/>
</dbReference>
<dbReference type="PANTHER" id="PTHR30026:SF20">
    <property type="entry name" value="OUTER MEMBRANE PROTEIN TOLC"/>
    <property type="match status" value="1"/>
</dbReference>
<keyword evidence="3" id="KW-0813">Transport</keyword>
<dbReference type="AlphaFoldDB" id="A0A8J7PD06"/>
<evidence type="ECO:0000256" key="7">
    <source>
        <dbReference type="ARBA" id="ARBA00023237"/>
    </source>
</evidence>
<evidence type="ECO:0000256" key="8">
    <source>
        <dbReference type="SAM" id="Phobius"/>
    </source>
</evidence>
<dbReference type="GO" id="GO:0015562">
    <property type="term" value="F:efflux transmembrane transporter activity"/>
    <property type="evidence" value="ECO:0007669"/>
    <property type="project" value="InterPro"/>
</dbReference>
<comment type="similarity">
    <text evidence="2">Belongs to the outer membrane factor (OMF) (TC 1.B.17) family.</text>
</comment>
<reference evidence="9" key="1">
    <citation type="submission" date="2021-02" db="EMBL/GenBank/DDBJ databases">
        <title>Genome-Resolved Metagenomics of a Microbial Community Performing Photosynthetic Biological Nutrient Removal.</title>
        <authorList>
            <person name="Mcdaniel E.A."/>
        </authorList>
    </citation>
    <scope>NUCLEOTIDE SEQUENCE</scope>
    <source>
        <strain evidence="9">UWPOB_OBS1</strain>
    </source>
</reference>
<keyword evidence="4" id="KW-1134">Transmembrane beta strand</keyword>
<evidence type="ECO:0000256" key="5">
    <source>
        <dbReference type="ARBA" id="ARBA00022692"/>
    </source>
</evidence>
<dbReference type="PANTHER" id="PTHR30026">
    <property type="entry name" value="OUTER MEMBRANE PROTEIN TOLC"/>
    <property type="match status" value="1"/>
</dbReference>
<dbReference type="GO" id="GO:0015288">
    <property type="term" value="F:porin activity"/>
    <property type="evidence" value="ECO:0007669"/>
    <property type="project" value="TreeGrafter"/>
</dbReference>